<dbReference type="OrthoDB" id="9813368at2"/>
<keyword evidence="2" id="KW-0645">Protease</keyword>
<dbReference type="GO" id="GO:0008234">
    <property type="term" value="F:cysteine-type peptidase activity"/>
    <property type="evidence" value="ECO:0007669"/>
    <property type="project" value="UniProtKB-KW"/>
</dbReference>
<proteinExistence type="inferred from homology"/>
<organism evidence="6 7">
    <name type="scientific">Arenibacter palladensis</name>
    <dbReference type="NCBI Taxonomy" id="237373"/>
    <lineage>
        <taxon>Bacteria</taxon>
        <taxon>Pseudomonadati</taxon>
        <taxon>Bacteroidota</taxon>
        <taxon>Flavobacteriia</taxon>
        <taxon>Flavobacteriales</taxon>
        <taxon>Flavobacteriaceae</taxon>
        <taxon>Arenibacter</taxon>
    </lineage>
</organism>
<dbReference type="InterPro" id="IPR000064">
    <property type="entry name" value="NLP_P60_dom"/>
</dbReference>
<reference evidence="7" key="1">
    <citation type="submission" date="2016-11" db="EMBL/GenBank/DDBJ databases">
        <authorList>
            <person name="Varghese N."/>
            <person name="Submissions S."/>
        </authorList>
    </citation>
    <scope>NUCLEOTIDE SEQUENCE [LARGE SCALE GENOMIC DNA]</scope>
    <source>
        <strain evidence="7">DSM 17539</strain>
    </source>
</reference>
<feature type="domain" description="NlpC/P60" evidence="5">
    <location>
        <begin position="122"/>
        <end position="246"/>
    </location>
</feature>
<comment type="similarity">
    <text evidence="1">Belongs to the peptidase C40 family.</text>
</comment>
<dbReference type="InterPro" id="IPR038765">
    <property type="entry name" value="Papain-like_cys_pep_sf"/>
</dbReference>
<dbReference type="RefSeq" id="WP_072862489.1">
    <property type="nucleotide sequence ID" value="NZ_FQUX01000004.1"/>
</dbReference>
<dbReference type="Proteomes" id="UP000184406">
    <property type="component" value="Unassembled WGS sequence"/>
</dbReference>
<dbReference type="AlphaFoldDB" id="A0A1M5BWK1"/>
<dbReference type="Gene3D" id="3.90.1720.10">
    <property type="entry name" value="endopeptidase domain like (from Nostoc punctiforme)"/>
    <property type="match status" value="1"/>
</dbReference>
<protein>
    <submittedName>
        <fullName evidence="6">SH3 domain-containing protein</fullName>
    </submittedName>
</protein>
<evidence type="ECO:0000259" key="5">
    <source>
        <dbReference type="PROSITE" id="PS51935"/>
    </source>
</evidence>
<evidence type="ECO:0000313" key="7">
    <source>
        <dbReference type="Proteomes" id="UP000184406"/>
    </source>
</evidence>
<dbReference type="EMBL" id="FQUX01000004">
    <property type="protein sequence ID" value="SHF46879.1"/>
    <property type="molecule type" value="Genomic_DNA"/>
</dbReference>
<evidence type="ECO:0000256" key="1">
    <source>
        <dbReference type="ARBA" id="ARBA00007074"/>
    </source>
</evidence>
<keyword evidence="3" id="KW-0378">Hydrolase</keyword>
<dbReference type="PANTHER" id="PTHR47053">
    <property type="entry name" value="MUREIN DD-ENDOPEPTIDASE MEPH-RELATED"/>
    <property type="match status" value="1"/>
</dbReference>
<keyword evidence="7" id="KW-1185">Reference proteome</keyword>
<evidence type="ECO:0000313" key="6">
    <source>
        <dbReference type="EMBL" id="SHF46879.1"/>
    </source>
</evidence>
<evidence type="ECO:0000256" key="2">
    <source>
        <dbReference type="ARBA" id="ARBA00022670"/>
    </source>
</evidence>
<evidence type="ECO:0000256" key="4">
    <source>
        <dbReference type="ARBA" id="ARBA00022807"/>
    </source>
</evidence>
<evidence type="ECO:0000256" key="3">
    <source>
        <dbReference type="ARBA" id="ARBA00022801"/>
    </source>
</evidence>
<keyword evidence="4" id="KW-0788">Thiol protease</keyword>
<dbReference type="GO" id="GO:0006508">
    <property type="term" value="P:proteolysis"/>
    <property type="evidence" value="ECO:0007669"/>
    <property type="project" value="UniProtKB-KW"/>
</dbReference>
<dbReference type="InterPro" id="IPR041382">
    <property type="entry name" value="SH3_16"/>
</dbReference>
<dbReference type="Gene3D" id="2.30.30.40">
    <property type="entry name" value="SH3 Domains"/>
    <property type="match status" value="1"/>
</dbReference>
<dbReference type="PROSITE" id="PS51935">
    <property type="entry name" value="NLPC_P60"/>
    <property type="match status" value="1"/>
</dbReference>
<dbReference type="SUPFAM" id="SSF54001">
    <property type="entry name" value="Cysteine proteinases"/>
    <property type="match status" value="1"/>
</dbReference>
<dbReference type="Pfam" id="PF18348">
    <property type="entry name" value="SH3_16"/>
    <property type="match status" value="1"/>
</dbReference>
<dbReference type="PANTHER" id="PTHR47053:SF1">
    <property type="entry name" value="MUREIN DD-ENDOPEPTIDASE MEPH-RELATED"/>
    <property type="match status" value="1"/>
</dbReference>
<name>A0A1M5BWK1_9FLAO</name>
<sequence>MQYGICHLSIVPIRSVADDTSEMVSQLLYGEHFKVLDQRKKWSKIRNAFDNFEGWVSNQQFTLIDEELYKEMESVESTKVSSELISFIETEHNVLLPIVLGSSIPQNCPLNHKFDGSFTIGKQDKDQVLNKALLYLNAPYLWGGKTTFGIDGPGFTQMAYKTNGYRLLRGAQQQSTQGEALSFIEESEPGDLAFFDNNDGIIDHVGIIMENNYVIHSFGKVRIDRIDHTGIFNTETNTYTHKLRVIKKII</sequence>
<dbReference type="InterPro" id="IPR051202">
    <property type="entry name" value="Peptidase_C40"/>
</dbReference>
<accession>A0A1M5BWK1</accession>
<dbReference type="Pfam" id="PF00877">
    <property type="entry name" value="NLPC_P60"/>
    <property type="match status" value="1"/>
</dbReference>
<gene>
    <name evidence="6" type="ORF">SAMN03080594_104261</name>
</gene>